<evidence type="ECO:0000313" key="8">
    <source>
        <dbReference type="WBParaSite" id="Pan_g5003.t2"/>
    </source>
</evidence>
<accession>A0A7E4VYF2</accession>
<keyword evidence="5 6" id="KW-0472">Membrane</keyword>
<dbReference type="PANTHER" id="PTHR31627:SF42">
    <property type="entry name" value="G_PROTEIN_RECEP_F1_2 DOMAIN-CONTAINING PROTEIN-RELATED"/>
    <property type="match status" value="1"/>
</dbReference>
<feature type="transmembrane region" description="Helical" evidence="6">
    <location>
        <begin position="111"/>
        <end position="133"/>
    </location>
</feature>
<feature type="transmembrane region" description="Helical" evidence="6">
    <location>
        <begin position="145"/>
        <end position="165"/>
    </location>
</feature>
<dbReference type="AlphaFoldDB" id="A0A7E4VYF2"/>
<dbReference type="GO" id="GO:0016020">
    <property type="term" value="C:membrane"/>
    <property type="evidence" value="ECO:0007669"/>
    <property type="project" value="UniProtKB-SubCell"/>
</dbReference>
<dbReference type="InterPro" id="IPR051119">
    <property type="entry name" value="Nematode_SR-like"/>
</dbReference>
<reference evidence="7" key="1">
    <citation type="journal article" date="2013" name="Genetics">
        <title>The draft genome and transcriptome of Panagrellus redivivus are shaped by the harsh demands of a free-living lifestyle.</title>
        <authorList>
            <person name="Srinivasan J."/>
            <person name="Dillman A.R."/>
            <person name="Macchietto M.G."/>
            <person name="Heikkinen L."/>
            <person name="Lakso M."/>
            <person name="Fracchia K.M."/>
            <person name="Antoshechkin I."/>
            <person name="Mortazavi A."/>
            <person name="Wong G."/>
            <person name="Sternberg P.W."/>
        </authorList>
    </citation>
    <scope>NUCLEOTIDE SEQUENCE [LARGE SCALE GENOMIC DNA]</scope>
    <source>
        <strain evidence="7">MT8872</strain>
    </source>
</reference>
<feature type="transmembrane region" description="Helical" evidence="6">
    <location>
        <begin position="280"/>
        <end position="299"/>
    </location>
</feature>
<comment type="subcellular location">
    <subcellularLocation>
        <location evidence="1">Membrane</location>
        <topology evidence="1">Multi-pass membrane protein</topology>
    </subcellularLocation>
</comment>
<evidence type="ECO:0000256" key="3">
    <source>
        <dbReference type="ARBA" id="ARBA00022692"/>
    </source>
</evidence>
<comment type="similarity">
    <text evidence="2 6">Belongs to the nematode receptor-like protein srg family.</text>
</comment>
<evidence type="ECO:0000256" key="1">
    <source>
        <dbReference type="ARBA" id="ARBA00004141"/>
    </source>
</evidence>
<sequence>MMVFYLLPITVSWHNWFTKMMICRSEQDGMYSWNHSQRLSFWSSSRSTTVVFFVTLIPAFILNSYFFFTLDAFRSFAYEVLMKYQFYSMDVAMLVPAWSLLLTTYSNLDAIIWLSYSIPSYTLYILELLLINCKFFGNKKYRGSFYKIFTVNVIIQLTCNFGYFINFRAGAAPIFMHLYTAGYSFFSVFVSFVTYYATFYVLIGSLLMTFNRFTIFLLKHRYEEFWRRYLWPFIIVSLMLPCFLLWHIFLTQMSIIYQDGRGFTINHATKLSYWSSSRSGFIVFFATAPLALALNIYMCKQLMAQRLRKKGNDVAKKSDVQLFLVTIVTFVIQSCNSGIQRRNWRLQNPEVGFGCILNSNLFIFQLLTSERLCMISQYRLTSVGTVLKHVLGVYNRLLQNMQKFTLFKGWSARSPVLSLVHQINVAFCGCNTC</sequence>
<evidence type="ECO:0000313" key="7">
    <source>
        <dbReference type="Proteomes" id="UP000492821"/>
    </source>
</evidence>
<feature type="transmembrane region" description="Helical" evidence="6">
    <location>
        <begin position="49"/>
        <end position="73"/>
    </location>
</feature>
<evidence type="ECO:0000256" key="6">
    <source>
        <dbReference type="RuleBase" id="RU280813"/>
    </source>
</evidence>
<keyword evidence="4 6" id="KW-1133">Transmembrane helix</keyword>
<dbReference type="InterPro" id="IPR000609">
    <property type="entry name" value="7TM_GPCR_serpentine_rcpt_Srg"/>
</dbReference>
<protein>
    <recommendedName>
        <fullName evidence="6">Serpentine receptor class gamma</fullName>
    </recommendedName>
</protein>
<keyword evidence="3 6" id="KW-0812">Transmembrane</keyword>
<dbReference type="WBParaSite" id="Pan_g5003.t2">
    <property type="protein sequence ID" value="Pan_g5003.t2"/>
    <property type="gene ID" value="Pan_g5003"/>
</dbReference>
<reference evidence="8" key="2">
    <citation type="submission" date="2020-10" db="UniProtKB">
        <authorList>
            <consortium name="WormBaseParasite"/>
        </authorList>
    </citation>
    <scope>IDENTIFICATION</scope>
</reference>
<dbReference type="GO" id="GO:0007606">
    <property type="term" value="P:sensory perception of chemical stimulus"/>
    <property type="evidence" value="ECO:0007669"/>
    <property type="project" value="UniProtKB-UniRule"/>
</dbReference>
<keyword evidence="7" id="KW-1185">Reference proteome</keyword>
<evidence type="ECO:0000256" key="5">
    <source>
        <dbReference type="ARBA" id="ARBA00023136"/>
    </source>
</evidence>
<organism evidence="7 8">
    <name type="scientific">Panagrellus redivivus</name>
    <name type="common">Microworm</name>
    <dbReference type="NCBI Taxonomy" id="6233"/>
    <lineage>
        <taxon>Eukaryota</taxon>
        <taxon>Metazoa</taxon>
        <taxon>Ecdysozoa</taxon>
        <taxon>Nematoda</taxon>
        <taxon>Chromadorea</taxon>
        <taxon>Rhabditida</taxon>
        <taxon>Tylenchina</taxon>
        <taxon>Panagrolaimomorpha</taxon>
        <taxon>Panagrolaimoidea</taxon>
        <taxon>Panagrolaimidae</taxon>
        <taxon>Panagrellus</taxon>
    </lineage>
</organism>
<feature type="transmembrane region" description="Helical" evidence="6">
    <location>
        <begin position="185"/>
        <end position="208"/>
    </location>
</feature>
<dbReference type="Pfam" id="PF02118">
    <property type="entry name" value="Srg"/>
    <property type="match status" value="1"/>
</dbReference>
<name>A0A7E4VYF2_PANRE</name>
<dbReference type="GO" id="GO:0004888">
    <property type="term" value="F:transmembrane signaling receptor activity"/>
    <property type="evidence" value="ECO:0007669"/>
    <property type="project" value="InterPro"/>
</dbReference>
<evidence type="ECO:0000256" key="2">
    <source>
        <dbReference type="ARBA" id="ARBA00005692"/>
    </source>
</evidence>
<dbReference type="PANTHER" id="PTHR31627">
    <property type="entry name" value="SERPENTINE RECEPTOR CLASS GAMMA-RELATED"/>
    <property type="match status" value="1"/>
</dbReference>
<proteinExistence type="inferred from homology"/>
<evidence type="ECO:0000256" key="4">
    <source>
        <dbReference type="ARBA" id="ARBA00022989"/>
    </source>
</evidence>
<feature type="transmembrane region" description="Helical" evidence="6">
    <location>
        <begin position="85"/>
        <end position="105"/>
    </location>
</feature>
<dbReference type="Proteomes" id="UP000492821">
    <property type="component" value="Unassembled WGS sequence"/>
</dbReference>
<feature type="transmembrane region" description="Helical" evidence="6">
    <location>
        <begin position="229"/>
        <end position="249"/>
    </location>
</feature>